<dbReference type="GO" id="GO:0005739">
    <property type="term" value="C:mitochondrion"/>
    <property type="evidence" value="ECO:0007669"/>
    <property type="project" value="TreeGrafter"/>
</dbReference>
<evidence type="ECO:0000313" key="8">
    <source>
        <dbReference type="Proteomes" id="UP001497623"/>
    </source>
</evidence>
<dbReference type="AlphaFoldDB" id="A0AAV2QW45"/>
<evidence type="ECO:0000256" key="1">
    <source>
        <dbReference type="ARBA" id="ARBA00004141"/>
    </source>
</evidence>
<accession>A0AAV2QW45</accession>
<sequence>MLHRAAGALKGLIAKRPIIGNGIIFGGLYTSAEFMGQTFNNKISRPVGEKLPYDTDTLARYTFMGSCVLPHSLWAFYKVLDAKFIGNAWPMVISKLTIDALLVTPVNLTIFYVGMSALEGKEDLLAEWRQKIFKTFVTASVFWVPASLINFKFLPPQARVIYVGICQLIWVSILCAIKRE</sequence>
<feature type="transmembrane region" description="Helical" evidence="6">
    <location>
        <begin position="160"/>
        <end position="177"/>
    </location>
</feature>
<protein>
    <recommendedName>
        <fullName evidence="9">Mpv17-like protein</fullName>
    </recommendedName>
</protein>
<organism evidence="7 8">
    <name type="scientific">Meganyctiphanes norvegica</name>
    <name type="common">Northern krill</name>
    <name type="synonym">Thysanopoda norvegica</name>
    <dbReference type="NCBI Taxonomy" id="48144"/>
    <lineage>
        <taxon>Eukaryota</taxon>
        <taxon>Metazoa</taxon>
        <taxon>Ecdysozoa</taxon>
        <taxon>Arthropoda</taxon>
        <taxon>Crustacea</taxon>
        <taxon>Multicrustacea</taxon>
        <taxon>Malacostraca</taxon>
        <taxon>Eumalacostraca</taxon>
        <taxon>Eucarida</taxon>
        <taxon>Euphausiacea</taxon>
        <taxon>Euphausiidae</taxon>
        <taxon>Meganyctiphanes</taxon>
    </lineage>
</organism>
<keyword evidence="5 6" id="KW-0472">Membrane</keyword>
<keyword evidence="8" id="KW-1185">Reference proteome</keyword>
<comment type="caution">
    <text evidence="7">The sequence shown here is derived from an EMBL/GenBank/DDBJ whole genome shotgun (WGS) entry which is preliminary data.</text>
</comment>
<dbReference type="PANTHER" id="PTHR11266">
    <property type="entry name" value="PEROXISOMAL MEMBRANE PROTEIN 2, PXMP2 MPV17"/>
    <property type="match status" value="1"/>
</dbReference>
<evidence type="ECO:0000256" key="4">
    <source>
        <dbReference type="ARBA" id="ARBA00022989"/>
    </source>
</evidence>
<dbReference type="EMBL" id="CAXKWB010011476">
    <property type="protein sequence ID" value="CAL4101534.1"/>
    <property type="molecule type" value="Genomic_DNA"/>
</dbReference>
<evidence type="ECO:0008006" key="9">
    <source>
        <dbReference type="Google" id="ProtNLM"/>
    </source>
</evidence>
<dbReference type="Proteomes" id="UP001497623">
    <property type="component" value="Unassembled WGS sequence"/>
</dbReference>
<gene>
    <name evidence="7" type="ORF">MNOR_LOCUS17033</name>
</gene>
<dbReference type="PANTHER" id="PTHR11266:SF85">
    <property type="entry name" value="MPV17-LIKE PROTEIN"/>
    <property type="match status" value="1"/>
</dbReference>
<comment type="subcellular location">
    <subcellularLocation>
        <location evidence="1">Membrane</location>
        <topology evidence="1">Multi-pass membrane protein</topology>
    </subcellularLocation>
</comment>
<comment type="caution">
    <text evidence="6">Lacks conserved residue(s) required for the propagation of feature annotation.</text>
</comment>
<evidence type="ECO:0000256" key="6">
    <source>
        <dbReference type="RuleBase" id="RU363053"/>
    </source>
</evidence>
<reference evidence="7 8" key="1">
    <citation type="submission" date="2024-05" db="EMBL/GenBank/DDBJ databases">
        <authorList>
            <person name="Wallberg A."/>
        </authorList>
    </citation>
    <scope>NUCLEOTIDE SEQUENCE [LARGE SCALE GENOMIC DNA]</scope>
</reference>
<evidence type="ECO:0000256" key="3">
    <source>
        <dbReference type="ARBA" id="ARBA00022692"/>
    </source>
</evidence>
<proteinExistence type="inferred from homology"/>
<keyword evidence="3 6" id="KW-0812">Transmembrane</keyword>
<dbReference type="GO" id="GO:0016020">
    <property type="term" value="C:membrane"/>
    <property type="evidence" value="ECO:0007669"/>
    <property type="project" value="UniProtKB-SubCell"/>
</dbReference>
<dbReference type="Pfam" id="PF04117">
    <property type="entry name" value="Mpv17_PMP22"/>
    <property type="match status" value="1"/>
</dbReference>
<keyword evidence="4 6" id="KW-1133">Transmembrane helix</keyword>
<evidence type="ECO:0000256" key="5">
    <source>
        <dbReference type="ARBA" id="ARBA00023136"/>
    </source>
</evidence>
<evidence type="ECO:0000313" key="7">
    <source>
        <dbReference type="EMBL" id="CAL4101534.1"/>
    </source>
</evidence>
<comment type="similarity">
    <text evidence="2 6">Belongs to the peroxisomal membrane protein PXMP2/4 family.</text>
</comment>
<dbReference type="InterPro" id="IPR007248">
    <property type="entry name" value="Mpv17_PMP22"/>
</dbReference>
<evidence type="ECO:0000256" key="2">
    <source>
        <dbReference type="ARBA" id="ARBA00006824"/>
    </source>
</evidence>
<name>A0AAV2QW45_MEGNR</name>